<evidence type="ECO:0000313" key="3">
    <source>
        <dbReference type="EMBL" id="KAG5448263.1"/>
    </source>
</evidence>
<evidence type="ECO:0000256" key="2">
    <source>
        <dbReference type="SAM" id="MobiDB-lite"/>
    </source>
</evidence>
<evidence type="ECO:0000313" key="4">
    <source>
        <dbReference type="Proteomes" id="UP000286415"/>
    </source>
</evidence>
<reference evidence="3 4" key="1">
    <citation type="journal article" date="2018" name="Biotechnol. Adv.">
        <title>Improved genomic resources and new bioinformatic workflow for the carcinogenic parasite Clonorchis sinensis: Biotechnological implications.</title>
        <authorList>
            <person name="Wang D."/>
            <person name="Korhonen P.K."/>
            <person name="Gasser R.B."/>
            <person name="Young N.D."/>
        </authorList>
    </citation>
    <scope>NUCLEOTIDE SEQUENCE [LARGE SCALE GENOMIC DNA]</scope>
    <source>
        <strain evidence="3">Cs-k2</strain>
    </source>
</reference>
<dbReference type="STRING" id="79923.A0A419QGR8"/>
<dbReference type="SUPFAM" id="SSF48366">
    <property type="entry name" value="Ras GEF"/>
    <property type="match status" value="1"/>
</dbReference>
<dbReference type="FunCoup" id="A0A419QGR8">
    <property type="interactions" value="742"/>
</dbReference>
<dbReference type="GO" id="GO:0046982">
    <property type="term" value="F:protein heterodimerization activity"/>
    <property type="evidence" value="ECO:0007669"/>
    <property type="project" value="InterPro"/>
</dbReference>
<keyword evidence="4" id="KW-1185">Reference proteome</keyword>
<feature type="compositionally biased region" description="Polar residues" evidence="2">
    <location>
        <begin position="861"/>
        <end position="870"/>
    </location>
</feature>
<dbReference type="PANTHER" id="PTHR23113:SF363">
    <property type="entry name" value="PROTEIN SON OF SEVENLESS"/>
    <property type="match status" value="1"/>
</dbReference>
<dbReference type="PROSITE" id="PS50212">
    <property type="entry name" value="RASGEF_NTER"/>
    <property type="match status" value="1"/>
</dbReference>
<feature type="compositionally biased region" description="Polar residues" evidence="2">
    <location>
        <begin position="1745"/>
        <end position="1761"/>
    </location>
</feature>
<dbReference type="EMBL" id="NIRI02000042">
    <property type="protein sequence ID" value="KAG5448263.1"/>
    <property type="molecule type" value="Genomic_DNA"/>
</dbReference>
<dbReference type="OrthoDB" id="546434at2759"/>
<accession>A0A419QGR8</accession>
<feature type="region of interest" description="Disordered" evidence="2">
    <location>
        <begin position="1536"/>
        <end position="1657"/>
    </location>
</feature>
<dbReference type="GO" id="GO:0005886">
    <property type="term" value="C:plasma membrane"/>
    <property type="evidence" value="ECO:0007669"/>
    <property type="project" value="TreeGrafter"/>
</dbReference>
<reference evidence="3 4" key="2">
    <citation type="journal article" date="2021" name="Genomics">
        <title>High-quality reference genome for Clonorchis sinensis.</title>
        <authorList>
            <person name="Young N.D."/>
            <person name="Stroehlein A.J."/>
            <person name="Kinkar L."/>
            <person name="Wang T."/>
            <person name="Sohn W.M."/>
            <person name="Chang B.C.H."/>
            <person name="Kaur P."/>
            <person name="Weisz D."/>
            <person name="Dudchenko O."/>
            <person name="Aiden E.L."/>
            <person name="Korhonen P.K."/>
            <person name="Gasser R.B."/>
        </authorList>
    </citation>
    <scope>NUCLEOTIDE SEQUENCE [LARGE SCALE GENOMIC DNA]</scope>
    <source>
        <strain evidence="3">Cs-k2</strain>
    </source>
</reference>
<dbReference type="InterPro" id="IPR036964">
    <property type="entry name" value="RASGEF_cat_dom_sf"/>
</dbReference>
<dbReference type="GO" id="GO:0005085">
    <property type="term" value="F:guanyl-nucleotide exchange factor activity"/>
    <property type="evidence" value="ECO:0007669"/>
    <property type="project" value="UniProtKB-KW"/>
</dbReference>
<feature type="compositionally biased region" description="Low complexity" evidence="2">
    <location>
        <begin position="1614"/>
        <end position="1630"/>
    </location>
</feature>
<feature type="region of interest" description="Disordered" evidence="2">
    <location>
        <begin position="1686"/>
        <end position="1806"/>
    </location>
</feature>
<feature type="compositionally biased region" description="Basic and acidic residues" evidence="2">
    <location>
        <begin position="1777"/>
        <end position="1787"/>
    </location>
</feature>
<feature type="compositionally biased region" description="Basic and acidic residues" evidence="2">
    <location>
        <begin position="574"/>
        <end position="589"/>
    </location>
</feature>
<name>A0A419QGR8_CLOSI</name>
<feature type="compositionally biased region" description="Low complexity" evidence="2">
    <location>
        <begin position="513"/>
        <end position="529"/>
    </location>
</feature>
<comment type="caution">
    <text evidence="3">The sequence shown here is derived from an EMBL/GenBank/DDBJ whole genome shotgun (WGS) entry which is preliminary data.</text>
</comment>
<dbReference type="InterPro" id="IPR023578">
    <property type="entry name" value="Ras_GEF_dom_sf"/>
</dbReference>
<gene>
    <name evidence="3" type="ORF">CSKR_105763</name>
</gene>
<keyword evidence="1" id="KW-0344">Guanine-nucleotide releasing factor</keyword>
<dbReference type="GO" id="GO:0007265">
    <property type="term" value="P:Ras protein signal transduction"/>
    <property type="evidence" value="ECO:0007669"/>
    <property type="project" value="TreeGrafter"/>
</dbReference>
<dbReference type="SMART" id="SM00229">
    <property type="entry name" value="RasGEFN"/>
    <property type="match status" value="1"/>
</dbReference>
<dbReference type="Gene3D" id="1.20.870.10">
    <property type="entry name" value="Son of sevenless (SoS) protein Chain: S domain 1"/>
    <property type="match status" value="1"/>
</dbReference>
<dbReference type="PROSITE" id="PS50009">
    <property type="entry name" value="RASGEF_CAT"/>
    <property type="match status" value="1"/>
</dbReference>
<dbReference type="InterPro" id="IPR001895">
    <property type="entry name" value="RASGEF_cat_dom"/>
</dbReference>
<feature type="region of interest" description="Disordered" evidence="2">
    <location>
        <begin position="496"/>
        <end position="597"/>
    </location>
</feature>
<feature type="compositionally biased region" description="Pro residues" evidence="2">
    <location>
        <begin position="1715"/>
        <end position="1725"/>
    </location>
</feature>
<feature type="region of interest" description="Disordered" evidence="2">
    <location>
        <begin position="451"/>
        <end position="482"/>
    </location>
</feature>
<dbReference type="Gene3D" id="1.10.20.10">
    <property type="entry name" value="Histone, subunit A"/>
    <property type="match status" value="1"/>
</dbReference>
<dbReference type="PANTHER" id="PTHR23113">
    <property type="entry name" value="GUANINE NUCLEOTIDE EXCHANGE FACTOR"/>
    <property type="match status" value="1"/>
</dbReference>
<feature type="compositionally biased region" description="Basic residues" evidence="2">
    <location>
        <begin position="1840"/>
        <end position="1849"/>
    </location>
</feature>
<protein>
    <submittedName>
        <fullName evidence="3">Son of sevenless 1</fullName>
    </submittedName>
</protein>
<dbReference type="InParanoid" id="A0A419QGR8"/>
<dbReference type="Gene3D" id="2.30.29.30">
    <property type="entry name" value="Pleckstrin-homology domain (PH domain)/Phosphotyrosine-binding domain (PTB)"/>
    <property type="match status" value="1"/>
</dbReference>
<feature type="region of interest" description="Disordered" evidence="2">
    <location>
        <begin position="906"/>
        <end position="928"/>
    </location>
</feature>
<feature type="region of interest" description="Disordered" evidence="2">
    <location>
        <begin position="861"/>
        <end position="880"/>
    </location>
</feature>
<feature type="compositionally biased region" description="Low complexity" evidence="2">
    <location>
        <begin position="395"/>
        <end position="412"/>
    </location>
</feature>
<dbReference type="Pfam" id="PF00617">
    <property type="entry name" value="RasGEF"/>
    <property type="match status" value="1"/>
</dbReference>
<dbReference type="Gene3D" id="1.10.840.10">
    <property type="entry name" value="Ras guanine-nucleotide exchange factors catalytic domain"/>
    <property type="match status" value="1"/>
</dbReference>
<dbReference type="Proteomes" id="UP000286415">
    <property type="component" value="Unassembled WGS sequence"/>
</dbReference>
<dbReference type="InterPro" id="IPR008937">
    <property type="entry name" value="Ras-like_GEF"/>
</dbReference>
<feature type="compositionally biased region" description="Low complexity" evidence="2">
    <location>
        <begin position="871"/>
        <end position="880"/>
    </location>
</feature>
<proteinExistence type="predicted"/>
<dbReference type="Pfam" id="PF00618">
    <property type="entry name" value="RasGEF_N"/>
    <property type="match status" value="1"/>
</dbReference>
<dbReference type="CDD" id="cd06224">
    <property type="entry name" value="REM"/>
    <property type="match status" value="1"/>
</dbReference>
<dbReference type="SMART" id="SM00147">
    <property type="entry name" value="RasGEF"/>
    <property type="match status" value="1"/>
</dbReference>
<feature type="region of interest" description="Disordered" evidence="2">
    <location>
        <begin position="395"/>
        <end position="415"/>
    </location>
</feature>
<dbReference type="InterPro" id="IPR011993">
    <property type="entry name" value="PH-like_dom_sf"/>
</dbReference>
<evidence type="ECO:0000256" key="1">
    <source>
        <dbReference type="ARBA" id="ARBA00022658"/>
    </source>
</evidence>
<dbReference type="InterPro" id="IPR000651">
    <property type="entry name" value="Ras-like_Gua-exchang_fac_N"/>
</dbReference>
<organism evidence="3 4">
    <name type="scientific">Clonorchis sinensis</name>
    <name type="common">Chinese liver fluke</name>
    <dbReference type="NCBI Taxonomy" id="79923"/>
    <lineage>
        <taxon>Eukaryota</taxon>
        <taxon>Metazoa</taxon>
        <taxon>Spiralia</taxon>
        <taxon>Lophotrochozoa</taxon>
        <taxon>Platyhelminthes</taxon>
        <taxon>Trematoda</taxon>
        <taxon>Digenea</taxon>
        <taxon>Opisthorchiida</taxon>
        <taxon>Opisthorchiata</taxon>
        <taxon>Opisthorchiidae</taxon>
        <taxon>Clonorchis</taxon>
    </lineage>
</organism>
<sequence>MVSKSSLACNQSLSSTTSSFDRILHNGLLDTACNKLFEFHCHEAGKSDVRLDSSARIIIVDYTTDIIKRLCDPSVPHSITEVRDRIEYSFPPKLRPSAQLIDEFCYLIDKGKKKATYLSADKVFTSFKSVCPRIEPAVSLFLTHLIEYTLGRIICWAVRYESKLNSGLIEETEIQHVSSLLGTPNFSQASVCQSLPFLQRQSSDYIGHAKELQFFLRSTVEHLAIVVRVFADPIMEELSQVIMAAQSTFVGAASGCELALAAVRLRQAARAAQQVFSRITEVYSNMSLLSECVEDVFEGQSRLLGTCLLEPAEDETFQSFAYYTEALFSSDCRTWSLLLTETPCFQRALNNSFQRILRTVVEKASSRRLMDLETRYSDPHTCSLCTSGTGSDVGGAVTSTSGSSGTSYSNSSHMGDSPQTFSSFSGLFSRVHTGSTCTCSVRSVSTVADPPGSIPVPVGPAGRHSSRCTTSPSSQHIAGGNVPRLSTVGIPIATTLPLRKTKKKRATVGGRSVSGSPSPPASTSHTPFPMVSTPSDVDGLTKQSPYVDIKVREPGLSTSSSSSSALNEGSGTKSDQDSGSHSFENRHGLIDSAEQSPSNMTMKELQACLMELFPSQHATSSSCSHMVIAFRYLLPQLLQLPTLQLLYLYEVIEALHSRAVEDSERSVLMDVLSVLSKTRLSIQNSMSTQDWVRSTAPRLANFLKTPLSGSVLSPEAQSNVEDLVQTVRRSQQSSERFISVSDFVMDGVAQTRTEGNRSRRSDRILYLFTNWILLCKKQRRVLGTVVPSTGVSSHSGLKVKKRVSLEQFHLVDTGTELSDNNEVLFTFDLEYWEIPRRGSLAPDPTYSSQTSSAIPADLHSLSSTRTSNSNATITSGTASSLTTGATSHLGSMLSISTLTSTNTLIGGANATSPPPATGDGDTSTAASFHSPMPTAGAAIAAASAAMLGALSAAPTQRVTFIFPSQEAKTDWMAALIYLQLARLFKRYIRDLPRQEIPLVLPSPTIYRFAAPDSITNILFDSDLQDSSVEIPVIRAATMLKLIDQLLLPRRRPHRCFLECVPTYRRYITPLELLDLLIERFKIPEPDFAEAAEQAGTGWDADSPLMVAVRLEKRFRSVYKRRVQYRVLNFIIKWVKNSSFYKLDIAPDPVVCRRLLDFVDSVDALHLAENVANIRKSLRGDRVRLIQTIQQLPPDQLDLGLVTRPEDVRLTNVHPLELARQITLYEWELYSRIEFWEVNGKEKIKAPNLQASLDFSNKLKWWLVHSIMTADHLEDRVIMLQRVADLAMLFEQLNNLQGAQEAKAALLSAPVFRLHHTFDALYSKCKTHHRVLFDELRRSVEEEDGGEYVADYEKKLHEVNPPGLPFIAVGGKTHLIHLELKYPDWITVPNNTSSASPASLERLESDSVSLINFWKCHQIADLVEYYLSFQQTPYNFKVCDHIRTFLQTFDPLKTAGVSDEHGFDDLMHEKSLQFQPKPPAEPILVTERRLTPVEQRVASLLNTTAPDHRMTADSKEFRHLLQCASLGASATTFISGSNKSDADARYINQPNEPALPTDPAATQLFGTGSLGRGRSRPDSSKLQHQHAYASGRIQPNTGGFRPPYCPHHHHHRGARSASSSPAPSNLNAAAPTFVPAKPMTCSSSSSPPPIPPRGARYTISDRNPEQFVNQSDSSSWFPPLTRSLYSSSEPQPTCLSRVPTHVSDGLSDHQRDIVSPDPPPCIPPRPLYRKHVVASPNESVPDEVDATSNSLNRRGSATTPSFNPDLMVGFTSGSTRILRSEGPRDPCSTHDTPPTLPPRIHARAPSSNVFCPQDSLTSATSVTVDPRFNFSNPETPPPLPPKRHANKNAF</sequence>
<dbReference type="InterPro" id="IPR009072">
    <property type="entry name" value="Histone-fold"/>
</dbReference>
<feature type="region of interest" description="Disordered" evidence="2">
    <location>
        <begin position="1824"/>
        <end position="1849"/>
    </location>
</feature>
<feature type="compositionally biased region" description="Polar residues" evidence="2">
    <location>
        <begin position="467"/>
        <end position="476"/>
    </location>
</feature>